<protein>
    <submittedName>
        <fullName evidence="1">Uncharacterized protein</fullName>
    </submittedName>
</protein>
<keyword evidence="2" id="KW-1185">Reference proteome</keyword>
<dbReference type="EMBL" id="LXEV01000016">
    <property type="protein sequence ID" value="OAT48683.1"/>
    <property type="molecule type" value="Genomic_DNA"/>
</dbReference>
<reference evidence="1 2" key="1">
    <citation type="submission" date="2016-04" db="EMBL/GenBank/DDBJ databases">
        <title>ATOL: Assembling a taxonomically balanced genome-scale reconstruction of the evolutionary history of the Enterobacteriaceae.</title>
        <authorList>
            <person name="Plunkett G.III."/>
            <person name="Neeno-Eckwall E.C."/>
            <person name="Glasner J.D."/>
            <person name="Perna N.T."/>
        </authorList>
    </citation>
    <scope>NUCLEOTIDE SEQUENCE [LARGE SCALE GENOMIC DNA]</scope>
    <source>
        <strain evidence="1 2">ATCC 700826</strain>
    </source>
</reference>
<accession>A0AAJ3HTR9</accession>
<comment type="caution">
    <text evidence="1">The sequence shown here is derived from an EMBL/GenBank/DDBJ whole genome shotgun (WGS) entry which is preliminary data.</text>
</comment>
<evidence type="ECO:0000313" key="1">
    <source>
        <dbReference type="EMBL" id="OAT48683.1"/>
    </source>
</evidence>
<evidence type="ECO:0000313" key="2">
    <source>
        <dbReference type="Proteomes" id="UP000078250"/>
    </source>
</evidence>
<name>A0AAJ3HTR9_PROHU</name>
<gene>
    <name evidence="1" type="ORF">M997_1146</name>
</gene>
<dbReference type="AlphaFoldDB" id="A0AAJ3HTR9"/>
<sequence length="109" mass="13104">MNTEFRVRLNLLSEELESFYFQGFVTEDDEYRKNKEIKQKIVQFILEMKKHHEQSLIDDAFTLLFHHTGCHIDCEILDEIMSPVIEQNIITLELIDKNLKENSPMARWF</sequence>
<dbReference type="RefSeq" id="WP_064719151.1">
    <property type="nucleotide sequence ID" value="NZ_LXEV01000016.1"/>
</dbReference>
<proteinExistence type="predicted"/>
<dbReference type="Proteomes" id="UP000078250">
    <property type="component" value="Unassembled WGS sequence"/>
</dbReference>
<organism evidence="1 2">
    <name type="scientific">Proteus hauseri ATCC 700826</name>
    <dbReference type="NCBI Taxonomy" id="1354271"/>
    <lineage>
        <taxon>Bacteria</taxon>
        <taxon>Pseudomonadati</taxon>
        <taxon>Pseudomonadota</taxon>
        <taxon>Gammaproteobacteria</taxon>
        <taxon>Enterobacterales</taxon>
        <taxon>Morganellaceae</taxon>
        <taxon>Proteus</taxon>
    </lineage>
</organism>